<evidence type="ECO:0000256" key="3">
    <source>
        <dbReference type="ARBA" id="ARBA00006792"/>
    </source>
</evidence>
<evidence type="ECO:0000256" key="5">
    <source>
        <dbReference type="ARBA" id="ARBA00022792"/>
    </source>
</evidence>
<evidence type="ECO:0000256" key="2">
    <source>
        <dbReference type="ARBA" id="ARBA00004434"/>
    </source>
</evidence>
<dbReference type="AlphaFoldDB" id="A0A1E4SXG1"/>
<gene>
    <name evidence="10" type="ORF">CANARDRAFT_29328</name>
</gene>
<keyword evidence="4 9" id="KW-0812">Transmembrane</keyword>
<dbReference type="OrthoDB" id="1916310at2759"/>
<comment type="function">
    <text evidence="1 9">Component of the MICOS complex, a large protein complex of the mitochondrial inner membrane that plays crucial roles in the maintenance of crista junctions, inner membrane architecture, and formation of contact sites to the outer membrane.</text>
</comment>
<evidence type="ECO:0000256" key="7">
    <source>
        <dbReference type="ARBA" id="ARBA00023128"/>
    </source>
</evidence>
<name>A0A1E4SXG1_9ASCO</name>
<evidence type="ECO:0000256" key="4">
    <source>
        <dbReference type="ARBA" id="ARBA00022692"/>
    </source>
</evidence>
<accession>A0A1E4SXG1</accession>
<dbReference type="Proteomes" id="UP000094801">
    <property type="component" value="Unassembled WGS sequence"/>
</dbReference>
<keyword evidence="8 9" id="KW-0472">Membrane</keyword>
<comment type="subunit">
    <text evidence="9">Component of the mitochondrial contact site and cristae organizing system (MICOS) complex.</text>
</comment>
<evidence type="ECO:0000313" key="10">
    <source>
        <dbReference type="EMBL" id="ODV84167.1"/>
    </source>
</evidence>
<proteinExistence type="inferred from homology"/>
<dbReference type="STRING" id="983967.A0A1E4SXG1"/>
<evidence type="ECO:0000256" key="9">
    <source>
        <dbReference type="RuleBase" id="RU363011"/>
    </source>
</evidence>
<evidence type="ECO:0000256" key="8">
    <source>
        <dbReference type="ARBA" id="ARBA00023136"/>
    </source>
</evidence>
<keyword evidence="5 9" id="KW-0999">Mitochondrion inner membrane</keyword>
<protein>
    <recommendedName>
        <fullName evidence="9">MICOS complex subunit MIC10</fullName>
    </recommendedName>
</protein>
<dbReference type="InterPro" id="IPR007512">
    <property type="entry name" value="Mic10"/>
</dbReference>
<organism evidence="10 11">
    <name type="scientific">[Candida] arabinofermentans NRRL YB-2248</name>
    <dbReference type="NCBI Taxonomy" id="983967"/>
    <lineage>
        <taxon>Eukaryota</taxon>
        <taxon>Fungi</taxon>
        <taxon>Dikarya</taxon>
        <taxon>Ascomycota</taxon>
        <taxon>Saccharomycotina</taxon>
        <taxon>Pichiomycetes</taxon>
        <taxon>Pichiales</taxon>
        <taxon>Pichiaceae</taxon>
        <taxon>Ogataea</taxon>
        <taxon>Ogataea/Candida clade</taxon>
    </lineage>
</organism>
<dbReference type="EMBL" id="KV453858">
    <property type="protein sequence ID" value="ODV84167.1"/>
    <property type="molecule type" value="Genomic_DNA"/>
</dbReference>
<comment type="similarity">
    <text evidence="3 9">Belongs to the MICOS complex subunit Mic10 family.</text>
</comment>
<feature type="transmembrane region" description="Helical" evidence="9">
    <location>
        <begin position="24"/>
        <end position="48"/>
    </location>
</feature>
<sequence>MSQVSTTPATSSSSSSLVNAKWDIVISNGIVKSGLGFGAGVLASVLIFKRRAFPVWLGLGFGLGRAYSEGDSIFREAGLRQVKA</sequence>
<dbReference type="PANTHER" id="PTHR21304:SF0">
    <property type="entry name" value="MICOS COMPLEX SUBUNIT MIC10"/>
    <property type="match status" value="1"/>
</dbReference>
<dbReference type="GO" id="GO:0061617">
    <property type="term" value="C:MICOS complex"/>
    <property type="evidence" value="ECO:0007669"/>
    <property type="project" value="UniProtKB-UniRule"/>
</dbReference>
<keyword evidence="11" id="KW-1185">Reference proteome</keyword>
<keyword evidence="7 9" id="KW-0496">Mitochondrion</keyword>
<evidence type="ECO:0000313" key="11">
    <source>
        <dbReference type="Proteomes" id="UP000094801"/>
    </source>
</evidence>
<dbReference type="PANTHER" id="PTHR21304">
    <property type="entry name" value="MICOS COMPLEX SUBUNIT MIC10"/>
    <property type="match status" value="1"/>
</dbReference>
<comment type="subcellular location">
    <subcellularLocation>
        <location evidence="2 9">Mitochondrion inner membrane</location>
        <topology evidence="2 9">Single-pass membrane protein</topology>
    </subcellularLocation>
</comment>
<evidence type="ECO:0000256" key="6">
    <source>
        <dbReference type="ARBA" id="ARBA00022989"/>
    </source>
</evidence>
<keyword evidence="6 9" id="KW-1133">Transmembrane helix</keyword>
<evidence type="ECO:0000256" key="1">
    <source>
        <dbReference type="ARBA" id="ARBA00002689"/>
    </source>
</evidence>
<reference evidence="11" key="1">
    <citation type="submission" date="2016-04" db="EMBL/GenBank/DDBJ databases">
        <title>Comparative genomics of biotechnologically important yeasts.</title>
        <authorList>
            <consortium name="DOE Joint Genome Institute"/>
            <person name="Riley R."/>
            <person name="Haridas S."/>
            <person name="Wolfe K.H."/>
            <person name="Lopes M.R."/>
            <person name="Hittinger C.T."/>
            <person name="Goker M."/>
            <person name="Salamov A."/>
            <person name="Wisecaver J."/>
            <person name="Long T.M."/>
            <person name="Aerts A.L."/>
            <person name="Barry K."/>
            <person name="Choi C."/>
            <person name="Clum A."/>
            <person name="Coughlan A.Y."/>
            <person name="Deshpande S."/>
            <person name="Douglass A.P."/>
            <person name="Hanson S.J."/>
            <person name="Klenk H.-P."/>
            <person name="Labutti K."/>
            <person name="Lapidus A."/>
            <person name="Lindquist E."/>
            <person name="Lipzen A."/>
            <person name="Meier-Kolthoff J.P."/>
            <person name="Ohm R.A."/>
            <person name="Otillar R.P."/>
            <person name="Pangilinan J."/>
            <person name="Peng Y."/>
            <person name="Rokas A."/>
            <person name="Rosa C.A."/>
            <person name="Scheuner C."/>
            <person name="Sibirny A.A."/>
            <person name="Slot J.C."/>
            <person name="Stielow J.B."/>
            <person name="Sun H."/>
            <person name="Kurtzman C.P."/>
            <person name="Blackwell M."/>
            <person name="Grigoriev I.V."/>
            <person name="Jeffries T.W."/>
        </authorList>
    </citation>
    <scope>NUCLEOTIDE SEQUENCE [LARGE SCALE GENOMIC DNA]</scope>
    <source>
        <strain evidence="11">NRRL YB-2248</strain>
    </source>
</reference>
<dbReference type="Pfam" id="PF04418">
    <property type="entry name" value="DUF543"/>
    <property type="match status" value="1"/>
</dbReference>